<dbReference type="PANTHER" id="PTHR43452">
    <property type="entry name" value="PYRUVATE DECARBOXYLASE"/>
    <property type="match status" value="1"/>
</dbReference>
<reference evidence="16" key="1">
    <citation type="submission" date="2021-05" db="EMBL/GenBank/DDBJ databases">
        <title>The genome of the haptophyte Pavlova lutheri (Diacronema luteri, Pavlovales) - a model for lipid biosynthesis in eukaryotic algae.</title>
        <authorList>
            <person name="Hulatt C.J."/>
            <person name="Posewitz M.C."/>
        </authorList>
    </citation>
    <scope>NUCLEOTIDE SEQUENCE</scope>
    <source>
        <strain evidence="16">NIVA-4/92</strain>
    </source>
</reference>
<dbReference type="EMBL" id="JAGTXO010000004">
    <property type="protein sequence ID" value="KAG8468742.1"/>
    <property type="molecule type" value="Genomic_DNA"/>
</dbReference>
<evidence type="ECO:0000313" key="17">
    <source>
        <dbReference type="Proteomes" id="UP000751190"/>
    </source>
</evidence>
<feature type="domain" description="Thiamine pyrophosphate enzyme TPP-binding" evidence="14">
    <location>
        <begin position="454"/>
        <end position="601"/>
    </location>
</feature>
<comment type="similarity">
    <text evidence="3 11">Belongs to the TPP enzyme family.</text>
</comment>
<feature type="compositionally biased region" description="Basic and acidic residues" evidence="12">
    <location>
        <begin position="361"/>
        <end position="384"/>
    </location>
</feature>
<dbReference type="CDD" id="cd07038">
    <property type="entry name" value="TPP_PYR_PDC_IPDC_like"/>
    <property type="match status" value="1"/>
</dbReference>
<feature type="binding site" evidence="10">
    <location>
        <position position="543"/>
    </location>
    <ligand>
        <name>Mg(2+)</name>
        <dbReference type="ChEBI" id="CHEBI:18420"/>
    </ligand>
</feature>
<keyword evidence="8 11" id="KW-0786">Thiamine pyrophosphate</keyword>
<dbReference type="PIRSF" id="PIRSF036565">
    <property type="entry name" value="Pyruvt_ip_decrb"/>
    <property type="match status" value="1"/>
</dbReference>
<evidence type="ECO:0000256" key="7">
    <source>
        <dbReference type="ARBA" id="ARBA00022842"/>
    </source>
</evidence>
<name>A0A8J6CBH4_DIALT</name>
<dbReference type="InterPro" id="IPR011766">
    <property type="entry name" value="TPP_enzyme_TPP-bd"/>
</dbReference>
<dbReference type="GO" id="GO:0000949">
    <property type="term" value="P:aromatic amino acid family catabolic process to alcohol via Ehrlich pathway"/>
    <property type="evidence" value="ECO:0007669"/>
    <property type="project" value="TreeGrafter"/>
</dbReference>
<dbReference type="OMA" id="IHGPEQR"/>
<dbReference type="AlphaFoldDB" id="A0A8J6CBH4"/>
<dbReference type="InterPro" id="IPR029035">
    <property type="entry name" value="DHS-like_NAD/FAD-binding_dom"/>
</dbReference>
<dbReference type="GO" id="GO:0030976">
    <property type="term" value="F:thiamine pyrophosphate binding"/>
    <property type="evidence" value="ECO:0007669"/>
    <property type="project" value="InterPro"/>
</dbReference>
<keyword evidence="6" id="KW-0210">Decarboxylase</keyword>
<keyword evidence="5 10" id="KW-0479">Metal-binding</keyword>
<dbReference type="InterPro" id="IPR029061">
    <property type="entry name" value="THDP-binding"/>
</dbReference>
<sequence length="640" mass="67796">MPSNKMPNEMAVGSYLAQRLKELGCNQAFGVPGDYVLGICDLLIEGGVQWVGCSNELNAGYAADGYARVNGIGCACVTYGVGALSLMNACAGAHAENVPVVIICGSPKTSAYDPRSPIKLHHTIPGDLHAEQRAFAGFTAAAPLIDNLETAAEMIDEALTTCIRLSKPVYLEIPLHDVAMAACPGAGERLARSPTSSWPLVQPHDDEAGAAAVRAAVEMVAHASRPAILVGAEVCRVDAQPAVRRLAGMLRVPVATTRHGKSAVEEGGTICAGVYQGKLSRTVVKEYIEGADVLLKIGSLHTDFDYLSAQCGEGQATVSTNLCGVSLTHASQPETEATWFKPVAIVPFVNALCDALRERHGDAAREDEARDKPTKHTEPKDKAEGCSAWGGARAAAVAALEHQLAFDAEKPSSPSEALTANGFLHAVGRWLHNQPLPVTLLADTGDALIAAGDMPLRPVDMFLSQAFYASIGYTVPAAVGVALAHRNALEHKPPKHHVVPGDDEQGPRRVVTLVGDGAFQMTAQAVATSIANKLPITYVILNNRGDSIERAIHEGPSYNNYNDIPEWRYSSLLHAFGQPPGEGFSAAAQTVGELDAALTRADESRFRHATNLIEVRVAREDLSDALVQFGQFLKAKAGLK</sequence>
<feature type="binding site" evidence="10">
    <location>
        <position position="545"/>
    </location>
    <ligand>
        <name>Mg(2+)</name>
        <dbReference type="ChEBI" id="CHEBI:18420"/>
    </ligand>
</feature>
<evidence type="ECO:0000256" key="5">
    <source>
        <dbReference type="ARBA" id="ARBA00022723"/>
    </source>
</evidence>
<evidence type="ECO:0000256" key="1">
    <source>
        <dbReference type="ARBA" id="ARBA00001041"/>
    </source>
</evidence>
<accession>A0A8J6CBH4</accession>
<protein>
    <recommendedName>
        <fullName evidence="4">pyruvate decarboxylase</fullName>
        <ecNumber evidence="4">4.1.1.1</ecNumber>
    </recommendedName>
</protein>
<dbReference type="SUPFAM" id="SSF52467">
    <property type="entry name" value="DHS-like NAD/FAD-binding domain"/>
    <property type="match status" value="1"/>
</dbReference>
<gene>
    <name evidence="16" type="ORF">KFE25_013825</name>
</gene>
<dbReference type="SUPFAM" id="SSF52518">
    <property type="entry name" value="Thiamin diphosphate-binding fold (THDP-binding)"/>
    <property type="match status" value="2"/>
</dbReference>
<feature type="binding site" evidence="10">
    <location>
        <position position="516"/>
    </location>
    <ligand>
        <name>Mg(2+)</name>
        <dbReference type="ChEBI" id="CHEBI:18420"/>
    </ligand>
</feature>
<comment type="cofactor">
    <cofactor evidence="10">
        <name>Mg(2+)</name>
        <dbReference type="ChEBI" id="CHEBI:18420"/>
    </cofactor>
    <text evidence="10">Binds 1 Mg(2+) per subunit.</text>
</comment>
<dbReference type="GO" id="GO:0004737">
    <property type="term" value="F:pyruvate decarboxylase activity"/>
    <property type="evidence" value="ECO:0007669"/>
    <property type="project" value="UniProtKB-EC"/>
</dbReference>
<evidence type="ECO:0000259" key="14">
    <source>
        <dbReference type="Pfam" id="PF02775"/>
    </source>
</evidence>
<dbReference type="OrthoDB" id="3970464at2759"/>
<evidence type="ECO:0000256" key="10">
    <source>
        <dbReference type="PIRSR" id="PIRSR036565-2"/>
    </source>
</evidence>
<evidence type="ECO:0000256" key="9">
    <source>
        <dbReference type="ARBA" id="ARBA00023239"/>
    </source>
</evidence>
<evidence type="ECO:0000259" key="13">
    <source>
        <dbReference type="Pfam" id="PF00205"/>
    </source>
</evidence>
<proteinExistence type="inferred from homology"/>
<organism evidence="16 17">
    <name type="scientific">Diacronema lutheri</name>
    <name type="common">Unicellular marine alga</name>
    <name type="synonym">Monochrysis lutheri</name>
    <dbReference type="NCBI Taxonomy" id="2081491"/>
    <lineage>
        <taxon>Eukaryota</taxon>
        <taxon>Haptista</taxon>
        <taxon>Haptophyta</taxon>
        <taxon>Pavlovophyceae</taxon>
        <taxon>Pavlovales</taxon>
        <taxon>Pavlovaceae</taxon>
        <taxon>Diacronema</taxon>
    </lineage>
</organism>
<evidence type="ECO:0000256" key="6">
    <source>
        <dbReference type="ARBA" id="ARBA00022793"/>
    </source>
</evidence>
<keyword evidence="9" id="KW-0456">Lyase</keyword>
<feature type="domain" description="Thiamine pyrophosphate enzyme N-terminal TPP-binding" evidence="15">
    <location>
        <begin position="10"/>
        <end position="121"/>
    </location>
</feature>
<feature type="domain" description="Thiamine pyrophosphate enzyme central" evidence="13">
    <location>
        <begin position="213"/>
        <end position="304"/>
    </location>
</feature>
<evidence type="ECO:0000256" key="3">
    <source>
        <dbReference type="ARBA" id="ARBA00007812"/>
    </source>
</evidence>
<dbReference type="Gene3D" id="3.40.50.970">
    <property type="match status" value="2"/>
</dbReference>
<dbReference type="Pfam" id="PF02776">
    <property type="entry name" value="TPP_enzyme_N"/>
    <property type="match status" value="1"/>
</dbReference>
<dbReference type="Proteomes" id="UP000751190">
    <property type="component" value="Unassembled WGS sequence"/>
</dbReference>
<keyword evidence="7 10" id="KW-0460">Magnesium</keyword>
<comment type="caution">
    <text evidence="16">The sequence shown here is derived from an EMBL/GenBank/DDBJ whole genome shotgun (WGS) entry which is preliminary data.</text>
</comment>
<comment type="cofactor">
    <cofactor evidence="2">
        <name>thiamine diphosphate</name>
        <dbReference type="ChEBI" id="CHEBI:58937"/>
    </cofactor>
</comment>
<dbReference type="InterPro" id="IPR012000">
    <property type="entry name" value="Thiamin_PyroP_enz_cen_dom"/>
</dbReference>
<keyword evidence="17" id="KW-1185">Reference proteome</keyword>
<evidence type="ECO:0000259" key="15">
    <source>
        <dbReference type="Pfam" id="PF02776"/>
    </source>
</evidence>
<dbReference type="Pfam" id="PF00205">
    <property type="entry name" value="TPP_enzyme_M"/>
    <property type="match status" value="1"/>
</dbReference>
<comment type="catalytic activity">
    <reaction evidence="1">
        <text>a 2-oxocarboxylate + H(+) = an aldehyde + CO2</text>
        <dbReference type="Rhea" id="RHEA:11628"/>
        <dbReference type="ChEBI" id="CHEBI:15378"/>
        <dbReference type="ChEBI" id="CHEBI:16526"/>
        <dbReference type="ChEBI" id="CHEBI:17478"/>
        <dbReference type="ChEBI" id="CHEBI:35179"/>
        <dbReference type="EC" id="4.1.1.1"/>
    </reaction>
</comment>
<evidence type="ECO:0000313" key="16">
    <source>
        <dbReference type="EMBL" id="KAG8468742.1"/>
    </source>
</evidence>
<evidence type="ECO:0000256" key="11">
    <source>
        <dbReference type="RuleBase" id="RU362132"/>
    </source>
</evidence>
<evidence type="ECO:0000256" key="2">
    <source>
        <dbReference type="ARBA" id="ARBA00001964"/>
    </source>
</evidence>
<dbReference type="InterPro" id="IPR012110">
    <property type="entry name" value="PDC/IPDC-like"/>
</dbReference>
<dbReference type="Gene3D" id="3.40.50.1220">
    <property type="entry name" value="TPP-binding domain"/>
    <property type="match status" value="1"/>
</dbReference>
<feature type="region of interest" description="Disordered" evidence="12">
    <location>
        <begin position="361"/>
        <end position="385"/>
    </location>
</feature>
<dbReference type="EC" id="4.1.1.1" evidence="4"/>
<dbReference type="InterPro" id="IPR012001">
    <property type="entry name" value="Thiamin_PyroP_enz_TPP-bd_dom"/>
</dbReference>
<dbReference type="PANTHER" id="PTHR43452:SF1">
    <property type="entry name" value="PYRUVATE DECARBOXYLASE C186.09-RELATED"/>
    <property type="match status" value="1"/>
</dbReference>
<dbReference type="GO" id="GO:0000287">
    <property type="term" value="F:magnesium ion binding"/>
    <property type="evidence" value="ECO:0007669"/>
    <property type="project" value="InterPro"/>
</dbReference>
<dbReference type="GO" id="GO:0005829">
    <property type="term" value="C:cytosol"/>
    <property type="evidence" value="ECO:0007669"/>
    <property type="project" value="TreeGrafter"/>
</dbReference>
<dbReference type="InterPro" id="IPR047213">
    <property type="entry name" value="TPP_PYR_PDC_IPDC-like"/>
</dbReference>
<dbReference type="Pfam" id="PF02775">
    <property type="entry name" value="TPP_enzyme_C"/>
    <property type="match status" value="1"/>
</dbReference>
<evidence type="ECO:0000256" key="4">
    <source>
        <dbReference type="ARBA" id="ARBA00013202"/>
    </source>
</evidence>
<evidence type="ECO:0000256" key="12">
    <source>
        <dbReference type="SAM" id="MobiDB-lite"/>
    </source>
</evidence>
<evidence type="ECO:0000256" key="8">
    <source>
        <dbReference type="ARBA" id="ARBA00023052"/>
    </source>
</evidence>